<proteinExistence type="predicted"/>
<name>A0A8J2L4X3_9HEXA</name>
<accession>A0A8J2L4X3</accession>
<dbReference type="EMBL" id="CAJVCH010549178">
    <property type="protein sequence ID" value="CAG7828858.1"/>
    <property type="molecule type" value="Genomic_DNA"/>
</dbReference>
<organism evidence="1 2">
    <name type="scientific">Allacma fusca</name>
    <dbReference type="NCBI Taxonomy" id="39272"/>
    <lineage>
        <taxon>Eukaryota</taxon>
        <taxon>Metazoa</taxon>
        <taxon>Ecdysozoa</taxon>
        <taxon>Arthropoda</taxon>
        <taxon>Hexapoda</taxon>
        <taxon>Collembola</taxon>
        <taxon>Symphypleona</taxon>
        <taxon>Sminthuridae</taxon>
        <taxon>Allacma</taxon>
    </lineage>
</organism>
<protein>
    <submittedName>
        <fullName evidence="1">Uncharacterized protein</fullName>
    </submittedName>
</protein>
<dbReference type="Proteomes" id="UP000708208">
    <property type="component" value="Unassembled WGS sequence"/>
</dbReference>
<dbReference type="AlphaFoldDB" id="A0A8J2L4X3"/>
<feature type="non-terminal residue" evidence="1">
    <location>
        <position position="1"/>
    </location>
</feature>
<reference evidence="1" key="1">
    <citation type="submission" date="2021-06" db="EMBL/GenBank/DDBJ databases">
        <authorList>
            <person name="Hodson N. C."/>
            <person name="Mongue J. A."/>
            <person name="Jaron S. K."/>
        </authorList>
    </citation>
    <scope>NUCLEOTIDE SEQUENCE</scope>
</reference>
<gene>
    <name evidence="1" type="ORF">AFUS01_LOCUS38757</name>
</gene>
<sequence>HFQKNIFNDFNSTSDFTHHYIY</sequence>
<evidence type="ECO:0000313" key="1">
    <source>
        <dbReference type="EMBL" id="CAG7828858.1"/>
    </source>
</evidence>
<keyword evidence="2" id="KW-1185">Reference proteome</keyword>
<comment type="caution">
    <text evidence="1">The sequence shown here is derived from an EMBL/GenBank/DDBJ whole genome shotgun (WGS) entry which is preliminary data.</text>
</comment>
<evidence type="ECO:0000313" key="2">
    <source>
        <dbReference type="Proteomes" id="UP000708208"/>
    </source>
</evidence>